<name>B8BRA5_THAPS</name>
<evidence type="ECO:0000313" key="3">
    <source>
        <dbReference type="Proteomes" id="UP000001449"/>
    </source>
</evidence>
<dbReference type="GeneID" id="7443123"/>
<dbReference type="RefSeq" id="XP_002286861.1">
    <property type="nucleotide sequence ID" value="XM_002286825.1"/>
</dbReference>
<dbReference type="PaxDb" id="35128-Thaps20888"/>
<dbReference type="AlphaFoldDB" id="B8BRA5"/>
<gene>
    <name evidence="2" type="ORF">THAPSDRAFT_20888</name>
</gene>
<dbReference type="EMBL" id="CM000638">
    <property type="protein sequence ID" value="EED96502.1"/>
    <property type="molecule type" value="Genomic_DNA"/>
</dbReference>
<reference evidence="2 3" key="1">
    <citation type="journal article" date="2004" name="Science">
        <title>The genome of the diatom Thalassiosira pseudonana: ecology, evolution, and metabolism.</title>
        <authorList>
            <person name="Armbrust E.V."/>
            <person name="Berges J.A."/>
            <person name="Bowler C."/>
            <person name="Green B.R."/>
            <person name="Martinez D."/>
            <person name="Putnam N.H."/>
            <person name="Zhou S."/>
            <person name="Allen A.E."/>
            <person name="Apt K.E."/>
            <person name="Bechner M."/>
            <person name="Brzezinski M.A."/>
            <person name="Chaal B.K."/>
            <person name="Chiovitti A."/>
            <person name="Davis A.K."/>
            <person name="Demarest M.S."/>
            <person name="Detter J.C."/>
            <person name="Glavina T."/>
            <person name="Goodstein D."/>
            <person name="Hadi M.Z."/>
            <person name="Hellsten U."/>
            <person name="Hildebrand M."/>
            <person name="Jenkins B.D."/>
            <person name="Jurka J."/>
            <person name="Kapitonov V.V."/>
            <person name="Kroger N."/>
            <person name="Lau W.W."/>
            <person name="Lane T.W."/>
            <person name="Larimer F.W."/>
            <person name="Lippmeier J.C."/>
            <person name="Lucas S."/>
            <person name="Medina M."/>
            <person name="Montsant A."/>
            <person name="Obornik M."/>
            <person name="Parker M.S."/>
            <person name="Palenik B."/>
            <person name="Pazour G.J."/>
            <person name="Richardson P.M."/>
            <person name="Rynearson T.A."/>
            <person name="Saito M.A."/>
            <person name="Schwartz D.C."/>
            <person name="Thamatrakoln K."/>
            <person name="Valentin K."/>
            <person name="Vardi A."/>
            <person name="Wilkerson F.P."/>
            <person name="Rokhsar D.S."/>
        </authorList>
    </citation>
    <scope>NUCLEOTIDE SEQUENCE [LARGE SCALE GENOMIC DNA]</scope>
    <source>
        <strain evidence="2 3">CCMP1335</strain>
    </source>
</reference>
<evidence type="ECO:0000256" key="1">
    <source>
        <dbReference type="SAM" id="MobiDB-lite"/>
    </source>
</evidence>
<organism evidence="2 3">
    <name type="scientific">Thalassiosira pseudonana</name>
    <name type="common">Marine diatom</name>
    <name type="synonym">Cyclotella nana</name>
    <dbReference type="NCBI Taxonomy" id="35128"/>
    <lineage>
        <taxon>Eukaryota</taxon>
        <taxon>Sar</taxon>
        <taxon>Stramenopiles</taxon>
        <taxon>Ochrophyta</taxon>
        <taxon>Bacillariophyta</taxon>
        <taxon>Coscinodiscophyceae</taxon>
        <taxon>Thalassiosirophycidae</taxon>
        <taxon>Thalassiosirales</taxon>
        <taxon>Thalassiosiraceae</taxon>
        <taxon>Thalassiosira</taxon>
    </lineage>
</organism>
<dbReference type="HOGENOM" id="CLU_1144556_0_0_1"/>
<dbReference type="Proteomes" id="UP000001449">
    <property type="component" value="Chromosome 1"/>
</dbReference>
<feature type="region of interest" description="Disordered" evidence="1">
    <location>
        <begin position="145"/>
        <end position="169"/>
    </location>
</feature>
<dbReference type="InParanoid" id="B8BRA5"/>
<accession>B8BRA5</accession>
<reference evidence="2 3" key="2">
    <citation type="journal article" date="2008" name="Nature">
        <title>The Phaeodactylum genome reveals the evolutionary history of diatom genomes.</title>
        <authorList>
            <person name="Bowler C."/>
            <person name="Allen A.E."/>
            <person name="Badger J.H."/>
            <person name="Grimwood J."/>
            <person name="Jabbari K."/>
            <person name="Kuo A."/>
            <person name="Maheswari U."/>
            <person name="Martens C."/>
            <person name="Maumus F."/>
            <person name="Otillar R.P."/>
            <person name="Rayko E."/>
            <person name="Salamov A."/>
            <person name="Vandepoele K."/>
            <person name="Beszteri B."/>
            <person name="Gruber A."/>
            <person name="Heijde M."/>
            <person name="Katinka M."/>
            <person name="Mock T."/>
            <person name="Valentin K."/>
            <person name="Verret F."/>
            <person name="Berges J.A."/>
            <person name="Brownlee C."/>
            <person name="Cadoret J.P."/>
            <person name="Chiovitti A."/>
            <person name="Choi C.J."/>
            <person name="Coesel S."/>
            <person name="De Martino A."/>
            <person name="Detter J.C."/>
            <person name="Durkin C."/>
            <person name="Falciatore A."/>
            <person name="Fournet J."/>
            <person name="Haruta M."/>
            <person name="Huysman M.J."/>
            <person name="Jenkins B.D."/>
            <person name="Jiroutova K."/>
            <person name="Jorgensen R.E."/>
            <person name="Joubert Y."/>
            <person name="Kaplan A."/>
            <person name="Kroger N."/>
            <person name="Kroth P.G."/>
            <person name="La Roche J."/>
            <person name="Lindquist E."/>
            <person name="Lommer M."/>
            <person name="Martin-Jezequel V."/>
            <person name="Lopez P.J."/>
            <person name="Lucas S."/>
            <person name="Mangogna M."/>
            <person name="McGinnis K."/>
            <person name="Medlin L.K."/>
            <person name="Montsant A."/>
            <person name="Oudot-Le Secq M.P."/>
            <person name="Napoli C."/>
            <person name="Obornik M."/>
            <person name="Parker M.S."/>
            <person name="Petit J.L."/>
            <person name="Porcel B.M."/>
            <person name="Poulsen N."/>
            <person name="Robison M."/>
            <person name="Rychlewski L."/>
            <person name="Rynearson T.A."/>
            <person name="Schmutz J."/>
            <person name="Shapiro H."/>
            <person name="Siaut M."/>
            <person name="Stanley M."/>
            <person name="Sussman M.R."/>
            <person name="Taylor A.R."/>
            <person name="Vardi A."/>
            <person name="von Dassow P."/>
            <person name="Vyverman W."/>
            <person name="Willis A."/>
            <person name="Wyrwicz L.S."/>
            <person name="Rokhsar D.S."/>
            <person name="Weissenbach J."/>
            <person name="Armbrust E.V."/>
            <person name="Green B.R."/>
            <person name="Van de Peer Y."/>
            <person name="Grigoriev I.V."/>
        </authorList>
    </citation>
    <scope>NUCLEOTIDE SEQUENCE [LARGE SCALE GENOMIC DNA]</scope>
    <source>
        <strain evidence="2 3">CCMP1335</strain>
    </source>
</reference>
<keyword evidence="3" id="KW-1185">Reference proteome</keyword>
<sequence length="243" mass="27205">MLHILLTRAVPPLAISQRALAHPSLSSKTCESLFCKPSPIRRSLQGMRYQHDVTHQTTHQHSTNEVLVPPTPSWSVSELRLTSLGNDDAHPEQISESELAILARRCLIDVRRLTPERRQQLRIDVAGIMRCASVLLDAKDLATEADKDATTNQSTSTTRKDNQDISETEVYDAPRGLGKLPIRKSLEDIIDEDACHNNSLSSRDDWALNDSKESKAVLQNESIDTKLVEEDGEKFFSVTAKRQ</sequence>
<protein>
    <submittedName>
        <fullName evidence="2">Uncharacterized protein</fullName>
    </submittedName>
</protein>
<dbReference type="KEGG" id="tps:THAPSDRAFT_20888"/>
<evidence type="ECO:0000313" key="2">
    <source>
        <dbReference type="EMBL" id="EED96502.1"/>
    </source>
</evidence>
<proteinExistence type="predicted"/>